<feature type="domain" description="Methyltransferase FkbM" evidence="2">
    <location>
        <begin position="448"/>
        <end position="597"/>
    </location>
</feature>
<dbReference type="AlphaFoldDB" id="A0AA36HUL7"/>
<dbReference type="InterPro" id="IPR006342">
    <property type="entry name" value="FkbM_mtfrase"/>
</dbReference>
<dbReference type="InterPro" id="IPR029063">
    <property type="entry name" value="SAM-dependent_MTases_sf"/>
</dbReference>
<keyword evidence="1" id="KW-0732">Signal</keyword>
<dbReference type="Gene3D" id="3.40.50.150">
    <property type="entry name" value="Vaccinia Virus protein VP39"/>
    <property type="match status" value="1"/>
</dbReference>
<dbReference type="EMBL" id="CAUJNA010000275">
    <property type="protein sequence ID" value="CAJ1374739.1"/>
    <property type="molecule type" value="Genomic_DNA"/>
</dbReference>
<dbReference type="SUPFAM" id="SSF53335">
    <property type="entry name" value="S-adenosyl-L-methionine-dependent methyltransferases"/>
    <property type="match status" value="1"/>
</dbReference>
<sequence length="706" mass="76050">MARRLGFLLILGAEASCWSGDFSFASCCLVSSAQCWDGAFTYERCCLQRPLLSEPEAASIRKMKQEALDCGCSKPDLGPPTFGGAFTWCKFHQAIMLNQDLRPYYLPFLQMSTEALAQCPLGVLQMALLDATLKVSNSQVMPELTQTPSFLRAEEALELMLESGVSLVDVATSGWMVFNQMSALRAAAQRRGATFAFESGCLTVPPGRARMLQTLTEGVNFMPLGVASLMRVLLDDTSGAEPCQLPSAGMFLLMAYSTLQQTVLPEEKEPRLPGVAPRPGEEAAMLLGAGEARLRAALLAEAKAAAPHSGPLALLLATPWPVAEVLDLLSYPGRVPVTVSGALEELLNLQKDHPLLELALSNASPVPTSYAFRVNPYREMVSDMVRYTRLPFCGLRPFLRMVADVAKNAVAAGCGGTGATAREVAPEECQFTFVEGGGKLPAPPDLGCGPHLGDCALWAATALRLVGVQTRAIAFEPLPDAAALFQQSVSENGLSAYVAVRNAALGETSGAFTELIHFRGHNGQATVNGQDFPSQDRREVVTVPALELALDEQIPAAWPRIDALKLSVNGAERNTLAGARRLLSKRRICSVLMHATKCKRGRRSPAEDPAPEPGVSKFAFELMQFLHEGDMDVYEHNDATEGPGRGRVRRLGGAKDMDAIFDDPALTEQVYFLALSKDQRCGRARRHFHVAAGRPAEAPLEDAGQP</sequence>
<protein>
    <recommendedName>
        <fullName evidence="2">Methyltransferase FkbM domain-containing protein</fullName>
    </recommendedName>
</protein>
<keyword evidence="4" id="KW-1185">Reference proteome</keyword>
<gene>
    <name evidence="3" type="ORF">EVOR1521_LOCUS4207</name>
</gene>
<proteinExistence type="predicted"/>
<dbReference type="NCBIfam" id="TIGR01444">
    <property type="entry name" value="fkbM_fam"/>
    <property type="match status" value="1"/>
</dbReference>
<evidence type="ECO:0000259" key="2">
    <source>
        <dbReference type="Pfam" id="PF05050"/>
    </source>
</evidence>
<evidence type="ECO:0000313" key="3">
    <source>
        <dbReference type="EMBL" id="CAJ1374739.1"/>
    </source>
</evidence>
<reference evidence="3" key="1">
    <citation type="submission" date="2023-08" db="EMBL/GenBank/DDBJ databases">
        <authorList>
            <person name="Chen Y."/>
            <person name="Shah S."/>
            <person name="Dougan E. K."/>
            <person name="Thang M."/>
            <person name="Chan C."/>
        </authorList>
    </citation>
    <scope>NUCLEOTIDE SEQUENCE</scope>
</reference>
<name>A0AA36HUL7_9DINO</name>
<organism evidence="3 4">
    <name type="scientific">Effrenium voratum</name>
    <dbReference type="NCBI Taxonomy" id="2562239"/>
    <lineage>
        <taxon>Eukaryota</taxon>
        <taxon>Sar</taxon>
        <taxon>Alveolata</taxon>
        <taxon>Dinophyceae</taxon>
        <taxon>Suessiales</taxon>
        <taxon>Symbiodiniaceae</taxon>
        <taxon>Effrenium</taxon>
    </lineage>
</organism>
<feature type="chain" id="PRO_5041381875" description="Methyltransferase FkbM domain-containing protein" evidence="1">
    <location>
        <begin position="20"/>
        <end position="706"/>
    </location>
</feature>
<accession>A0AA36HUL7</accession>
<evidence type="ECO:0000313" key="4">
    <source>
        <dbReference type="Proteomes" id="UP001178507"/>
    </source>
</evidence>
<dbReference type="Pfam" id="PF05050">
    <property type="entry name" value="Methyltransf_21"/>
    <property type="match status" value="1"/>
</dbReference>
<feature type="signal peptide" evidence="1">
    <location>
        <begin position="1"/>
        <end position="19"/>
    </location>
</feature>
<dbReference type="Proteomes" id="UP001178507">
    <property type="component" value="Unassembled WGS sequence"/>
</dbReference>
<evidence type="ECO:0000256" key="1">
    <source>
        <dbReference type="SAM" id="SignalP"/>
    </source>
</evidence>
<comment type="caution">
    <text evidence="3">The sequence shown here is derived from an EMBL/GenBank/DDBJ whole genome shotgun (WGS) entry which is preliminary data.</text>
</comment>